<reference evidence="2 3" key="1">
    <citation type="journal article" date="2016" name="J. Microbiol.">
        <title>Dankookia rubra gen. nov., sp. nov., an alphaproteobacterium isolated from sediment of a shallow stream.</title>
        <authorList>
            <person name="Kim W.H."/>
            <person name="Kim D.H."/>
            <person name="Kang K."/>
            <person name="Ahn T.Y."/>
        </authorList>
    </citation>
    <scope>NUCLEOTIDE SEQUENCE [LARGE SCALE GENOMIC DNA]</scope>
    <source>
        <strain evidence="2 3">JCM30602</strain>
    </source>
</reference>
<keyword evidence="1" id="KW-1133">Transmembrane helix</keyword>
<keyword evidence="1" id="KW-0472">Membrane</keyword>
<name>A0A4R5QFD9_9PROT</name>
<evidence type="ECO:0000313" key="2">
    <source>
        <dbReference type="EMBL" id="TDH61418.1"/>
    </source>
</evidence>
<evidence type="ECO:0000256" key="1">
    <source>
        <dbReference type="SAM" id="Phobius"/>
    </source>
</evidence>
<keyword evidence="3" id="KW-1185">Reference proteome</keyword>
<gene>
    <name evidence="2" type="ORF">E2C06_16655</name>
</gene>
<feature type="transmembrane region" description="Helical" evidence="1">
    <location>
        <begin position="33"/>
        <end position="53"/>
    </location>
</feature>
<evidence type="ECO:0000313" key="3">
    <source>
        <dbReference type="Proteomes" id="UP000295096"/>
    </source>
</evidence>
<dbReference type="EMBL" id="SMSJ01000021">
    <property type="protein sequence ID" value="TDH61418.1"/>
    <property type="molecule type" value="Genomic_DNA"/>
</dbReference>
<dbReference type="AlphaFoldDB" id="A0A4R5QFD9"/>
<dbReference type="Proteomes" id="UP000295096">
    <property type="component" value="Unassembled WGS sequence"/>
</dbReference>
<proteinExistence type="predicted"/>
<accession>A0A4R5QFD9</accession>
<dbReference type="OrthoDB" id="7205479at2"/>
<dbReference type="Pfam" id="PF04020">
    <property type="entry name" value="Phage_holin_4_2"/>
    <property type="match status" value="1"/>
</dbReference>
<dbReference type="RefSeq" id="WP_133289742.1">
    <property type="nucleotide sequence ID" value="NZ_SMSJ01000021.1"/>
</dbReference>
<dbReference type="PANTHER" id="PTHR37309">
    <property type="entry name" value="SLR0284 PROTEIN"/>
    <property type="match status" value="1"/>
</dbReference>
<feature type="transmembrane region" description="Helical" evidence="1">
    <location>
        <begin position="92"/>
        <end position="111"/>
    </location>
</feature>
<protein>
    <submittedName>
        <fullName evidence="2">Phage holin family protein</fullName>
    </submittedName>
</protein>
<feature type="transmembrane region" description="Helical" evidence="1">
    <location>
        <begin position="60"/>
        <end position="80"/>
    </location>
</feature>
<dbReference type="PANTHER" id="PTHR37309:SF1">
    <property type="entry name" value="SLR0284 PROTEIN"/>
    <property type="match status" value="1"/>
</dbReference>
<dbReference type="InterPro" id="IPR007165">
    <property type="entry name" value="Phage_holin_4_2"/>
</dbReference>
<organism evidence="2 3">
    <name type="scientific">Dankookia rubra</name>
    <dbReference type="NCBI Taxonomy" id="1442381"/>
    <lineage>
        <taxon>Bacteria</taxon>
        <taxon>Pseudomonadati</taxon>
        <taxon>Pseudomonadota</taxon>
        <taxon>Alphaproteobacteria</taxon>
        <taxon>Acetobacterales</taxon>
        <taxon>Roseomonadaceae</taxon>
        <taxon>Dankookia</taxon>
    </lineage>
</organism>
<keyword evidence="1" id="KW-0812">Transmembrane</keyword>
<comment type="caution">
    <text evidence="2">The sequence shown here is derived from an EMBL/GenBank/DDBJ whole genome shotgun (WGS) entry which is preliminary data.</text>
</comment>
<sequence length="121" mass="12846">MGFWARLFITAFALWAATQLVPGIEVRGVVRLLLAALAFGLVNAFVRPVLVLLSLPLTVLTLGLFLLVVNAAMLGLASWLVPGFEVAGFWPALWGAIVVSVMSWAATRLFAPAADLPASGR</sequence>